<evidence type="ECO:0000256" key="4">
    <source>
        <dbReference type="ARBA" id="ARBA00022679"/>
    </source>
</evidence>
<evidence type="ECO:0000256" key="7">
    <source>
        <dbReference type="ARBA" id="ARBA00022840"/>
    </source>
</evidence>
<dbReference type="InterPro" id="IPR027417">
    <property type="entry name" value="P-loop_NTPase"/>
</dbReference>
<dbReference type="Pfam" id="PF01202">
    <property type="entry name" value="SKI"/>
    <property type="match status" value="1"/>
</dbReference>
<name>A0A0M4QJ95_9MICC</name>
<dbReference type="EMBL" id="CP012677">
    <property type="protein sequence ID" value="ALE94154.1"/>
    <property type="molecule type" value="Genomic_DNA"/>
</dbReference>
<evidence type="ECO:0000256" key="3">
    <source>
        <dbReference type="ARBA" id="ARBA00012054"/>
    </source>
</evidence>
<dbReference type="CDD" id="cd02021">
    <property type="entry name" value="GntK"/>
    <property type="match status" value="1"/>
</dbReference>
<evidence type="ECO:0000256" key="1">
    <source>
        <dbReference type="ARBA" id="ARBA00004761"/>
    </source>
</evidence>
<reference evidence="12" key="1">
    <citation type="submission" date="2015-09" db="EMBL/GenBank/DDBJ databases">
        <title>Complete genome of Arthrobacter alpinus strain R3.8.</title>
        <authorList>
            <person name="See-Too W.S."/>
            <person name="Chan K.G."/>
        </authorList>
    </citation>
    <scope>NUCLEOTIDE SEQUENCE [LARGE SCALE GENOMIC DNA]</scope>
    <source>
        <strain evidence="12">R3.8</strain>
    </source>
</reference>
<comment type="catalytic activity">
    <reaction evidence="9 10">
        <text>D-gluconate + ATP = 6-phospho-D-gluconate + ADP + H(+)</text>
        <dbReference type="Rhea" id="RHEA:19433"/>
        <dbReference type="ChEBI" id="CHEBI:15378"/>
        <dbReference type="ChEBI" id="CHEBI:18391"/>
        <dbReference type="ChEBI" id="CHEBI:30616"/>
        <dbReference type="ChEBI" id="CHEBI:58759"/>
        <dbReference type="ChEBI" id="CHEBI:456216"/>
        <dbReference type="EC" id="2.7.1.12"/>
    </reaction>
</comment>
<evidence type="ECO:0000313" key="11">
    <source>
        <dbReference type="EMBL" id="ALE94154.1"/>
    </source>
</evidence>
<evidence type="ECO:0000256" key="8">
    <source>
        <dbReference type="ARBA" id="ARBA00023064"/>
    </source>
</evidence>
<evidence type="ECO:0000256" key="5">
    <source>
        <dbReference type="ARBA" id="ARBA00022741"/>
    </source>
</evidence>
<protein>
    <recommendedName>
        <fullName evidence="3 10">Gluconokinase</fullName>
        <ecNumber evidence="3 10">2.7.1.12</ecNumber>
    </recommendedName>
</protein>
<accession>A0A0M4QJ95</accession>
<proteinExistence type="inferred from homology"/>
<evidence type="ECO:0000256" key="6">
    <source>
        <dbReference type="ARBA" id="ARBA00022777"/>
    </source>
</evidence>
<evidence type="ECO:0000256" key="10">
    <source>
        <dbReference type="RuleBase" id="RU363066"/>
    </source>
</evidence>
<dbReference type="OrthoDB" id="9795716at2"/>
<keyword evidence="4 10" id="KW-0808">Transferase</keyword>
<keyword evidence="5 10" id="KW-0547">Nucleotide-binding</keyword>
<keyword evidence="8" id="KW-0311">Gluconate utilization</keyword>
<evidence type="ECO:0000256" key="2">
    <source>
        <dbReference type="ARBA" id="ARBA00008420"/>
    </source>
</evidence>
<dbReference type="GO" id="GO:0005737">
    <property type="term" value="C:cytoplasm"/>
    <property type="evidence" value="ECO:0007669"/>
    <property type="project" value="TreeGrafter"/>
</dbReference>
<dbReference type="PANTHER" id="PTHR43442:SF3">
    <property type="entry name" value="GLUCONOKINASE-RELATED"/>
    <property type="match status" value="1"/>
</dbReference>
<dbReference type="KEGG" id="aaq:AOC05_10385"/>
<dbReference type="AlphaFoldDB" id="A0A0M4QJ95"/>
<gene>
    <name evidence="11" type="ORF">AOC05_10385</name>
</gene>
<dbReference type="PATRIC" id="fig|656366.3.peg.2244"/>
<evidence type="ECO:0000313" key="12">
    <source>
        <dbReference type="Proteomes" id="UP000062833"/>
    </source>
</evidence>
<dbReference type="GO" id="GO:0005524">
    <property type="term" value="F:ATP binding"/>
    <property type="evidence" value="ECO:0007669"/>
    <property type="project" value="UniProtKB-KW"/>
</dbReference>
<dbReference type="Gene3D" id="3.40.50.300">
    <property type="entry name" value="P-loop containing nucleotide triphosphate hydrolases"/>
    <property type="match status" value="1"/>
</dbReference>
<dbReference type="FunFam" id="3.40.50.300:FF:000522">
    <property type="entry name" value="Gluconokinase"/>
    <property type="match status" value="1"/>
</dbReference>
<dbReference type="GO" id="GO:0046316">
    <property type="term" value="F:gluconokinase activity"/>
    <property type="evidence" value="ECO:0007669"/>
    <property type="project" value="UniProtKB-EC"/>
</dbReference>
<keyword evidence="6 10" id="KW-0418">Kinase</keyword>
<dbReference type="PANTHER" id="PTHR43442">
    <property type="entry name" value="GLUCONOKINASE-RELATED"/>
    <property type="match status" value="1"/>
</dbReference>
<dbReference type="InterPro" id="IPR006001">
    <property type="entry name" value="Therm_gnt_kin"/>
</dbReference>
<dbReference type="GO" id="GO:0019521">
    <property type="term" value="P:D-gluconate metabolic process"/>
    <property type="evidence" value="ECO:0007669"/>
    <property type="project" value="UniProtKB-KW"/>
</dbReference>
<keyword evidence="12" id="KW-1185">Reference proteome</keyword>
<dbReference type="InterPro" id="IPR031322">
    <property type="entry name" value="Shikimate/glucono_kinase"/>
</dbReference>
<dbReference type="NCBIfam" id="TIGR01313">
    <property type="entry name" value="therm_gnt_kin"/>
    <property type="match status" value="1"/>
</dbReference>
<dbReference type="EC" id="2.7.1.12" evidence="3 10"/>
<dbReference type="SUPFAM" id="SSF52540">
    <property type="entry name" value="P-loop containing nucleoside triphosphate hydrolases"/>
    <property type="match status" value="1"/>
</dbReference>
<comment type="similarity">
    <text evidence="2 10">Belongs to the gluconokinase GntK/GntV family.</text>
</comment>
<evidence type="ECO:0000256" key="9">
    <source>
        <dbReference type="ARBA" id="ARBA00048090"/>
    </source>
</evidence>
<sequence length="168" mass="17588">MGVSGCGKTTVGERLGQELGLAFIDGDSLHPAENVAKMTAGTPLNDADRAPWLAAVGRELAGSPGGLVIACSALKRHYRDAIRAQAPEVFFVHLAGSREVLAARMEGRTGHFMPAGLLDSQLATLEKLGADELGVVLDISAPPKILVGAAVVRLEDQRAGQRRSGARR</sequence>
<organism evidence="11 12">
    <name type="scientific">Arthrobacter alpinus</name>
    <dbReference type="NCBI Taxonomy" id="656366"/>
    <lineage>
        <taxon>Bacteria</taxon>
        <taxon>Bacillati</taxon>
        <taxon>Actinomycetota</taxon>
        <taxon>Actinomycetes</taxon>
        <taxon>Micrococcales</taxon>
        <taxon>Micrococcaceae</taxon>
        <taxon>Arthrobacter</taxon>
    </lineage>
</organism>
<dbReference type="Proteomes" id="UP000062833">
    <property type="component" value="Chromosome"/>
</dbReference>
<keyword evidence="7 10" id="KW-0067">ATP-binding</keyword>
<comment type="pathway">
    <text evidence="1">Carbohydrate acid metabolism.</text>
</comment>